<dbReference type="EMBL" id="JBDKWZ010000010">
    <property type="protein sequence ID" value="MEN7549815.1"/>
    <property type="molecule type" value="Genomic_DNA"/>
</dbReference>
<dbReference type="InterPro" id="IPR041662">
    <property type="entry name" value="SusD-like_2"/>
</dbReference>
<feature type="compositionally biased region" description="Basic and acidic residues" evidence="1">
    <location>
        <begin position="504"/>
        <end position="518"/>
    </location>
</feature>
<evidence type="ECO:0000313" key="4">
    <source>
        <dbReference type="Proteomes" id="UP001403385"/>
    </source>
</evidence>
<name>A0AAW9SDD5_9BACT</name>
<keyword evidence="3" id="KW-0449">Lipoprotein</keyword>
<dbReference type="Pfam" id="PF12771">
    <property type="entry name" value="SusD-like_2"/>
    <property type="match status" value="1"/>
</dbReference>
<keyword evidence="2" id="KW-0732">Signal</keyword>
<dbReference type="RefSeq" id="WP_346822593.1">
    <property type="nucleotide sequence ID" value="NZ_JBDKWZ010000010.1"/>
</dbReference>
<keyword evidence="4" id="KW-1185">Reference proteome</keyword>
<organism evidence="3 4">
    <name type="scientific">Rapidithrix thailandica</name>
    <dbReference type="NCBI Taxonomy" id="413964"/>
    <lineage>
        <taxon>Bacteria</taxon>
        <taxon>Pseudomonadati</taxon>
        <taxon>Bacteroidota</taxon>
        <taxon>Cytophagia</taxon>
        <taxon>Cytophagales</taxon>
        <taxon>Flammeovirgaceae</taxon>
        <taxon>Rapidithrix</taxon>
    </lineage>
</organism>
<sequence>MTKSKIYIAALAMLFCLGACSNWEELNMDPNNPPAEKVSPALKVGGVFKESCMNAELHQRVHNLYVDMFAQYYLGYFGTYDYVSNDPWTTLFWENHYKWFNSLNVLVMDYESNEDFTNIVSIIRIWKVWISHRGVDLLGDIPYFEVADGVYDAEELIYKDFLKELEESVANFDASKESMNDPIYHGDLGKWTKFANSLRLRLAMRLTNVEPELAKQHAEAAVAGGVLESFDEMPTMFSNTTAWGEGYSYNYYFWWGAGNGVVMSQSFYDLTVNIGGVPFKTTDVGDRLANGEYPEFVDPRATVIFGSSDQNAENSEIAGYQGRWSGIAAGLASPDRAEEANRVQNNSRINVTLRGKFNGDNAREFTILPIAEIWFLRAEGASYGWNMAVPTQDAYENGVRASFDYWGLKSADTYLASEAVNNQGISAKWGDGNGTELEKIITQKYIGGYPDNGWEAWADLRRLELPELEFGLQLNTNVPEGKIIQRVKYPLNQAQVNGDNYNQVKDKDTEGHKHWWSK</sequence>
<comment type="caution">
    <text evidence="3">The sequence shown here is derived from an EMBL/GenBank/DDBJ whole genome shotgun (WGS) entry which is preliminary data.</text>
</comment>
<reference evidence="3 4" key="1">
    <citation type="submission" date="2024-04" db="EMBL/GenBank/DDBJ databases">
        <title>Novel genus in family Flammeovirgaceae.</title>
        <authorList>
            <person name="Nguyen T.H."/>
            <person name="Vuong T.Q."/>
            <person name="Le H."/>
            <person name="Kim S.-G."/>
        </authorList>
    </citation>
    <scope>NUCLEOTIDE SEQUENCE [LARGE SCALE GENOMIC DNA]</scope>
    <source>
        <strain evidence="3 4">JCM 23209</strain>
    </source>
</reference>
<feature type="signal peptide" evidence="2">
    <location>
        <begin position="1"/>
        <end position="21"/>
    </location>
</feature>
<dbReference type="SUPFAM" id="SSF48452">
    <property type="entry name" value="TPR-like"/>
    <property type="match status" value="1"/>
</dbReference>
<gene>
    <name evidence="3" type="ORF">AAG747_17960</name>
</gene>
<evidence type="ECO:0000256" key="1">
    <source>
        <dbReference type="SAM" id="MobiDB-lite"/>
    </source>
</evidence>
<evidence type="ECO:0000313" key="3">
    <source>
        <dbReference type="EMBL" id="MEN7549815.1"/>
    </source>
</evidence>
<protein>
    <submittedName>
        <fullName evidence="3">SusD/RagB family nutrient-binding outer membrane lipoprotein</fullName>
    </submittedName>
</protein>
<accession>A0AAW9SDD5</accession>
<evidence type="ECO:0000256" key="2">
    <source>
        <dbReference type="SAM" id="SignalP"/>
    </source>
</evidence>
<dbReference type="AlphaFoldDB" id="A0AAW9SDD5"/>
<dbReference type="Gene3D" id="1.25.40.390">
    <property type="match status" value="1"/>
</dbReference>
<dbReference type="Proteomes" id="UP001403385">
    <property type="component" value="Unassembled WGS sequence"/>
</dbReference>
<feature type="chain" id="PRO_5043477369" evidence="2">
    <location>
        <begin position="22"/>
        <end position="518"/>
    </location>
</feature>
<proteinExistence type="predicted"/>
<feature type="region of interest" description="Disordered" evidence="1">
    <location>
        <begin position="498"/>
        <end position="518"/>
    </location>
</feature>
<dbReference type="InterPro" id="IPR011990">
    <property type="entry name" value="TPR-like_helical_dom_sf"/>
</dbReference>